<feature type="transmembrane region" description="Helical" evidence="6">
    <location>
        <begin position="34"/>
        <end position="57"/>
    </location>
</feature>
<dbReference type="InterPro" id="IPR044644">
    <property type="entry name" value="DinF-like"/>
</dbReference>
<sequence length="438" mass="48406">MNHRTYLTLAIPLTISTMTTPLLGAVDTAVVGQLSAPAYIAGVAVGTLIFNTLYWVFGFLRVSTSAFAAQANGASDPDQGVLALSRPFLLALIVGMLFILLQWPIEHAALLVISPDADVSRFAVEYFRIRIWGAPFILMNYVILGWLMGMAKIKESLCLQILTNVLNMLLAILFVHVFSFDVQGVATATLIAEVTAFILGLFIILKVSPFKWKMPSIQALIDTNSTKRMFNVNKDLFIRTICLLVVINMFTAKGASFGTEFLAANAVLFQIHYIMAYFFDGFANASSILVGKAVGSNDKELFKKTLTLSRQWSIITAVIIASLYALFQKQVVGLFTNLPDVIELSLTYGVWLIIYPFVACFGLVLYGVFTGATEIAPVRNSMIYAMVVYIIIQITATPIWHNHGLWLAFIIYTIGRSGFLVMYTPRLNKKLVELKGEG</sequence>
<name>A0A7W3RFD2_PRIAR</name>
<feature type="transmembrane region" description="Helical" evidence="6">
    <location>
        <begin position="88"/>
        <end position="105"/>
    </location>
</feature>
<keyword evidence="5 6" id="KW-0472">Membrane</keyword>
<feature type="transmembrane region" description="Helical" evidence="6">
    <location>
        <begin position="381"/>
        <end position="400"/>
    </location>
</feature>
<feature type="transmembrane region" description="Helical" evidence="6">
    <location>
        <begin position="267"/>
        <end position="291"/>
    </location>
</feature>
<protein>
    <submittedName>
        <fullName evidence="7">MATE family multidrug resistance protein</fullName>
    </submittedName>
</protein>
<feature type="transmembrane region" description="Helical" evidence="6">
    <location>
        <begin position="129"/>
        <end position="149"/>
    </location>
</feature>
<dbReference type="Proteomes" id="UP000543174">
    <property type="component" value="Unassembled WGS sequence"/>
</dbReference>
<feature type="transmembrane region" description="Helical" evidence="6">
    <location>
        <begin position="236"/>
        <end position="255"/>
    </location>
</feature>
<evidence type="ECO:0000256" key="5">
    <source>
        <dbReference type="ARBA" id="ARBA00023136"/>
    </source>
</evidence>
<organism evidence="7 8">
    <name type="scientific">Priestia aryabhattai</name>
    <name type="common">Bacillus aryabhattai</name>
    <dbReference type="NCBI Taxonomy" id="412384"/>
    <lineage>
        <taxon>Bacteria</taxon>
        <taxon>Bacillati</taxon>
        <taxon>Bacillota</taxon>
        <taxon>Bacilli</taxon>
        <taxon>Bacillales</taxon>
        <taxon>Bacillaceae</taxon>
        <taxon>Priestia</taxon>
    </lineage>
</organism>
<dbReference type="RefSeq" id="WP_013056426.1">
    <property type="nucleotide sequence ID" value="NZ_CP169254.1"/>
</dbReference>
<reference evidence="7" key="1">
    <citation type="submission" date="2020-08" db="EMBL/GenBank/DDBJ databases">
        <title>Functional genomics of gut bacteria from endangered species of beetles.</title>
        <authorList>
            <person name="Carlos-Shanley C."/>
        </authorList>
    </citation>
    <scope>NUCLEOTIDE SEQUENCE [LARGE SCALE GENOMIC DNA]</scope>
    <source>
        <strain evidence="7">S00060</strain>
    </source>
</reference>
<keyword evidence="3 6" id="KW-0812">Transmembrane</keyword>
<evidence type="ECO:0000256" key="4">
    <source>
        <dbReference type="ARBA" id="ARBA00022989"/>
    </source>
</evidence>
<dbReference type="PANTHER" id="PTHR42893:SF46">
    <property type="entry name" value="PROTEIN DETOXIFICATION 44, CHLOROPLASTIC"/>
    <property type="match status" value="1"/>
</dbReference>
<proteinExistence type="inferred from homology"/>
<feature type="transmembrane region" description="Helical" evidence="6">
    <location>
        <begin position="312"/>
        <end position="328"/>
    </location>
</feature>
<dbReference type="GO" id="GO:0015297">
    <property type="term" value="F:antiporter activity"/>
    <property type="evidence" value="ECO:0007669"/>
    <property type="project" value="InterPro"/>
</dbReference>
<evidence type="ECO:0000313" key="7">
    <source>
        <dbReference type="EMBL" id="MBA9039995.1"/>
    </source>
</evidence>
<gene>
    <name evidence="7" type="ORF">HNP21_003102</name>
</gene>
<evidence type="ECO:0000256" key="3">
    <source>
        <dbReference type="ARBA" id="ARBA00022692"/>
    </source>
</evidence>
<feature type="transmembrane region" description="Helical" evidence="6">
    <location>
        <begin position="406"/>
        <end position="425"/>
    </location>
</feature>
<evidence type="ECO:0000256" key="1">
    <source>
        <dbReference type="ARBA" id="ARBA00004141"/>
    </source>
</evidence>
<dbReference type="Pfam" id="PF01554">
    <property type="entry name" value="MatE"/>
    <property type="match status" value="2"/>
</dbReference>
<feature type="transmembrane region" description="Helical" evidence="6">
    <location>
        <begin position="161"/>
        <end position="179"/>
    </location>
</feature>
<comment type="caution">
    <text evidence="7">The sequence shown here is derived from an EMBL/GenBank/DDBJ whole genome shotgun (WGS) entry which is preliminary data.</text>
</comment>
<feature type="transmembrane region" description="Helical" evidence="6">
    <location>
        <begin position="348"/>
        <end position="369"/>
    </location>
</feature>
<evidence type="ECO:0000313" key="8">
    <source>
        <dbReference type="Proteomes" id="UP000543174"/>
    </source>
</evidence>
<accession>A0A7W3RFD2</accession>
<dbReference type="CDD" id="cd13136">
    <property type="entry name" value="MATE_DinF_like"/>
    <property type="match status" value="1"/>
</dbReference>
<dbReference type="PANTHER" id="PTHR42893">
    <property type="entry name" value="PROTEIN DETOXIFICATION 44, CHLOROPLASTIC-RELATED"/>
    <property type="match status" value="1"/>
</dbReference>
<evidence type="ECO:0000256" key="2">
    <source>
        <dbReference type="ARBA" id="ARBA00010199"/>
    </source>
</evidence>
<evidence type="ECO:0000256" key="6">
    <source>
        <dbReference type="SAM" id="Phobius"/>
    </source>
</evidence>
<dbReference type="GO" id="GO:0005886">
    <property type="term" value="C:plasma membrane"/>
    <property type="evidence" value="ECO:0007669"/>
    <property type="project" value="TreeGrafter"/>
</dbReference>
<dbReference type="EMBL" id="JACJHT010000002">
    <property type="protein sequence ID" value="MBA9039995.1"/>
    <property type="molecule type" value="Genomic_DNA"/>
</dbReference>
<dbReference type="AlphaFoldDB" id="A0A7W3RFD2"/>
<dbReference type="InterPro" id="IPR002528">
    <property type="entry name" value="MATE_fam"/>
</dbReference>
<keyword evidence="8" id="KW-1185">Reference proteome</keyword>
<keyword evidence="4 6" id="KW-1133">Transmembrane helix</keyword>
<dbReference type="NCBIfam" id="TIGR00797">
    <property type="entry name" value="matE"/>
    <property type="match status" value="1"/>
</dbReference>
<dbReference type="GO" id="GO:0042910">
    <property type="term" value="F:xenobiotic transmembrane transporter activity"/>
    <property type="evidence" value="ECO:0007669"/>
    <property type="project" value="InterPro"/>
</dbReference>
<comment type="similarity">
    <text evidence="2">Belongs to the multi antimicrobial extrusion (MATE) (TC 2.A.66.1) family.</text>
</comment>
<comment type="subcellular location">
    <subcellularLocation>
        <location evidence="1">Membrane</location>
        <topology evidence="1">Multi-pass membrane protein</topology>
    </subcellularLocation>
</comment>
<feature type="transmembrane region" description="Helical" evidence="6">
    <location>
        <begin position="185"/>
        <end position="205"/>
    </location>
</feature>